<dbReference type="GO" id="GO:0051536">
    <property type="term" value="F:iron-sulfur cluster binding"/>
    <property type="evidence" value="ECO:0007669"/>
    <property type="project" value="InterPro"/>
</dbReference>
<dbReference type="GO" id="GO:0016491">
    <property type="term" value="F:oxidoreductase activity"/>
    <property type="evidence" value="ECO:0007669"/>
    <property type="project" value="InterPro"/>
</dbReference>
<dbReference type="Pfam" id="PF07992">
    <property type="entry name" value="Pyr_redox_2"/>
    <property type="match status" value="1"/>
</dbReference>
<dbReference type="PRINTS" id="PR00368">
    <property type="entry name" value="FADPNR"/>
</dbReference>
<evidence type="ECO:0000259" key="1">
    <source>
        <dbReference type="PROSITE" id="PS51379"/>
    </source>
</evidence>
<accession>A0A1C4AGH5</accession>
<dbReference type="InterPro" id="IPR017896">
    <property type="entry name" value="4Fe4S_Fe-S-bd"/>
</dbReference>
<feature type="domain" description="4Fe-4S ferredoxin-type" evidence="1">
    <location>
        <begin position="33"/>
        <end position="66"/>
    </location>
</feature>
<dbReference type="Gene3D" id="3.50.50.60">
    <property type="entry name" value="FAD/NAD(P)-binding domain"/>
    <property type="match status" value="3"/>
</dbReference>
<name>A0A1C4AGH5_9ENTR</name>
<dbReference type="InterPro" id="IPR009051">
    <property type="entry name" value="Helical_ferredxn"/>
</dbReference>
<sequence>MTTLDTPGICSGRQTPAEFTRAFADCTPPLSPVQAVIEAERCYYCFDAPCTRACPAEIDVPSFIQRIAQGNDRGAAEVILRANVLGGTCSRVCPTETLCEQACVRNVQDGRPLEIARLQRHATDRYFAAPGKPLFSRAASSGKRVAIVGAGPAGLTVAHHLALAGHEIDLFDARPKAGGLNEYGLARYKVADDFPAQEVAWLLSVGGITLHPGVRLGQDLTLSQLRDRYDAVFLGLGLAGVNALDGDAPEPQGVREAVDFIAELRQCADLSQFPIGRSVVVIGGGMTAVDAAVQAKKLGAREVTLVYRRGETDMKASDKEQQWARQCGVTLRHWAAPLRFEQTENRLTGVTFSVMTPTAQGVIASGETFTLAADMALKAIGQHYDPQPTAGIQLLQGRIATDESGRTSLPGVWAGGDCCAGGLDLTVDAVKQGKAAARSIALALAIPQSDAANATLFQESSHG</sequence>
<dbReference type="InterPro" id="IPR023753">
    <property type="entry name" value="FAD/NAD-binding_dom"/>
</dbReference>
<evidence type="ECO:0000313" key="2">
    <source>
        <dbReference type="EMBL" id="SCB93703.1"/>
    </source>
</evidence>
<keyword evidence="3" id="KW-1185">Reference proteome</keyword>
<evidence type="ECO:0000313" key="3">
    <source>
        <dbReference type="Proteomes" id="UP000198975"/>
    </source>
</evidence>
<gene>
    <name evidence="2" type="ORF">GA0061071_10339</name>
</gene>
<organism evidence="2 3">
    <name type="scientific">Kosakonia oryzendophytica</name>
    <dbReference type="NCBI Taxonomy" id="1005665"/>
    <lineage>
        <taxon>Bacteria</taxon>
        <taxon>Pseudomonadati</taxon>
        <taxon>Pseudomonadota</taxon>
        <taxon>Gammaproteobacteria</taxon>
        <taxon>Enterobacterales</taxon>
        <taxon>Enterobacteriaceae</taxon>
        <taxon>Kosakonia</taxon>
    </lineage>
</organism>
<dbReference type="PANTHER" id="PTHR42783:SF3">
    <property type="entry name" value="GLUTAMATE SYNTHASE [NADPH] SMALL CHAIN-RELATED"/>
    <property type="match status" value="1"/>
</dbReference>
<dbReference type="Pfam" id="PF14691">
    <property type="entry name" value="Fer4_20"/>
    <property type="match status" value="1"/>
</dbReference>
<dbReference type="Gene3D" id="1.10.1060.10">
    <property type="entry name" value="Alpha-helical ferredoxin"/>
    <property type="match status" value="1"/>
</dbReference>
<dbReference type="InterPro" id="IPR036188">
    <property type="entry name" value="FAD/NAD-bd_sf"/>
</dbReference>
<dbReference type="PANTHER" id="PTHR42783">
    <property type="entry name" value="GLUTAMATE SYNTHASE [NADPH] SMALL CHAIN"/>
    <property type="match status" value="1"/>
</dbReference>
<dbReference type="PROSITE" id="PS51379">
    <property type="entry name" value="4FE4S_FER_2"/>
    <property type="match status" value="1"/>
</dbReference>
<dbReference type="SUPFAM" id="SSF51971">
    <property type="entry name" value="Nucleotide-binding domain"/>
    <property type="match status" value="1"/>
</dbReference>
<dbReference type="EMBL" id="FMAY01000003">
    <property type="protein sequence ID" value="SCB93703.1"/>
    <property type="molecule type" value="Genomic_DNA"/>
</dbReference>
<dbReference type="SUPFAM" id="SSF46548">
    <property type="entry name" value="alpha-helical ferredoxin"/>
    <property type="match status" value="1"/>
</dbReference>
<proteinExistence type="predicted"/>
<dbReference type="Proteomes" id="UP000198975">
    <property type="component" value="Unassembled WGS sequence"/>
</dbReference>
<protein>
    <submittedName>
        <fullName evidence="2">Glutamate synthase (NADPH/NADH) small chain</fullName>
    </submittedName>
</protein>
<dbReference type="OrthoDB" id="9803192at2"/>
<dbReference type="InterPro" id="IPR028261">
    <property type="entry name" value="DPD_II"/>
</dbReference>
<dbReference type="AlphaFoldDB" id="A0A1C4AGH5"/>
<dbReference type="PRINTS" id="PR00469">
    <property type="entry name" value="PNDRDTASEII"/>
</dbReference>
<reference evidence="3" key="1">
    <citation type="submission" date="2016-08" db="EMBL/GenBank/DDBJ databases">
        <authorList>
            <person name="Varghese N."/>
            <person name="Submissions Spin"/>
        </authorList>
    </citation>
    <scope>NUCLEOTIDE SEQUENCE [LARGE SCALE GENOMIC DNA]</scope>
    <source>
        <strain evidence="3">REICA_082</strain>
    </source>
</reference>